<keyword evidence="2" id="KW-1185">Reference proteome</keyword>
<feature type="compositionally biased region" description="Gly residues" evidence="1">
    <location>
        <begin position="165"/>
        <end position="176"/>
    </location>
</feature>
<evidence type="ECO:0000256" key="1">
    <source>
        <dbReference type="SAM" id="MobiDB-lite"/>
    </source>
</evidence>
<feature type="region of interest" description="Disordered" evidence="1">
    <location>
        <begin position="1"/>
        <end position="204"/>
    </location>
</feature>
<dbReference type="Proteomes" id="UP000504624">
    <property type="component" value="Unplaced"/>
</dbReference>
<feature type="compositionally biased region" description="Pro residues" evidence="1">
    <location>
        <begin position="177"/>
        <end position="192"/>
    </location>
</feature>
<dbReference type="GeneID" id="108506172"/>
<sequence>MQTIPGEQTQHETEAGNRCNPPSQAVPAERTGVRPPPAAGPPLSPPSPGRSTKAAGPATSPRRDWGREGSTFARLLEQPGRRGGAAERRGGGDGFGDSERTAPLPPPPSTPPRPPGPGEWSGRSIPPRLPRHGASLPSPLPAAAAEAAVPARVAAKRRFPQSGLEGSGAPGRGAGPPGHPAPRQAPSPPTPGTPCLGEVINPTPPTAPTVMFVTACPSLGVERSMTGLCCLNKNQRQLKGENSSY</sequence>
<evidence type="ECO:0000313" key="3">
    <source>
        <dbReference type="RefSeq" id="XP_017688366.1"/>
    </source>
</evidence>
<gene>
    <name evidence="3" type="primary">LOC108506172</name>
</gene>
<dbReference type="AlphaFoldDB" id="A0A6J0IQZ8"/>
<organism evidence="2 3">
    <name type="scientific">Lepidothrix coronata</name>
    <name type="common">blue-crowned manakin</name>
    <dbReference type="NCBI Taxonomy" id="321398"/>
    <lineage>
        <taxon>Eukaryota</taxon>
        <taxon>Metazoa</taxon>
        <taxon>Chordata</taxon>
        <taxon>Craniata</taxon>
        <taxon>Vertebrata</taxon>
        <taxon>Euteleostomi</taxon>
        <taxon>Archelosauria</taxon>
        <taxon>Archosauria</taxon>
        <taxon>Dinosauria</taxon>
        <taxon>Saurischia</taxon>
        <taxon>Theropoda</taxon>
        <taxon>Coelurosauria</taxon>
        <taxon>Aves</taxon>
        <taxon>Neognathae</taxon>
        <taxon>Neoaves</taxon>
        <taxon>Telluraves</taxon>
        <taxon>Australaves</taxon>
        <taxon>Passeriformes</taxon>
        <taxon>Pipridae</taxon>
        <taxon>Lepidothrix</taxon>
    </lineage>
</organism>
<proteinExistence type="predicted"/>
<feature type="compositionally biased region" description="Pro residues" evidence="1">
    <location>
        <begin position="103"/>
        <end position="117"/>
    </location>
</feature>
<feature type="compositionally biased region" description="Low complexity" evidence="1">
    <location>
        <begin position="134"/>
        <end position="153"/>
    </location>
</feature>
<dbReference type="RefSeq" id="XP_017688366.1">
    <property type="nucleotide sequence ID" value="XM_017832877.1"/>
</dbReference>
<protein>
    <submittedName>
        <fullName evidence="3">Basic proline-rich protein-like</fullName>
    </submittedName>
</protein>
<reference evidence="3" key="1">
    <citation type="submission" date="2025-08" db="UniProtKB">
        <authorList>
            <consortium name="RefSeq"/>
        </authorList>
    </citation>
    <scope>IDENTIFICATION</scope>
</reference>
<accession>A0A6J0IQZ8</accession>
<feature type="compositionally biased region" description="Pro residues" evidence="1">
    <location>
        <begin position="34"/>
        <end position="48"/>
    </location>
</feature>
<dbReference type="OrthoDB" id="9990008at2759"/>
<name>A0A6J0IQZ8_9PASS</name>
<evidence type="ECO:0000313" key="2">
    <source>
        <dbReference type="Proteomes" id="UP000504624"/>
    </source>
</evidence>